<sequence>MTELLRVSTPAFGRSGEYTLCCTGELDGLSYRALRDRVVKAALDEPRAVIVDVNELRVPEPSAWSVFSSARWHVRTWPDVPILLVCADDAARQLIRRRGITRYVPAFATAREALQSMDDAWPRPRRRARADLPPHVSSIIDAQRLIVGWLSGWSCAPFIPVAATVATAFVENVLRHTDSAPTLRVEYDGRVVAIAVEDASTALAQRKEEPRDNASHISGLSMVTALTRVWGNLPTPTGKIVWAVVGPESVL</sequence>
<dbReference type="InterPro" id="IPR050267">
    <property type="entry name" value="Anti-sigma-factor_SerPK"/>
</dbReference>
<feature type="domain" description="STAS" evidence="1">
    <location>
        <begin position="24"/>
        <end position="117"/>
    </location>
</feature>
<comment type="caution">
    <text evidence="2">The sequence shown here is derived from an EMBL/GenBank/DDBJ whole genome shotgun (WGS) entry which is preliminary data.</text>
</comment>
<evidence type="ECO:0000313" key="2">
    <source>
        <dbReference type="EMBL" id="TDK92901.1"/>
    </source>
</evidence>
<name>A0A4R5WNE0_MYCMU</name>
<dbReference type="EMBL" id="SDLO01000002">
    <property type="protein sequence ID" value="TDK92901.1"/>
    <property type="molecule type" value="Genomic_DNA"/>
</dbReference>
<dbReference type="PANTHER" id="PTHR35526">
    <property type="entry name" value="ANTI-SIGMA-F FACTOR RSBW-RELATED"/>
    <property type="match status" value="1"/>
</dbReference>
<evidence type="ECO:0000259" key="1">
    <source>
        <dbReference type="PROSITE" id="PS50801"/>
    </source>
</evidence>
<accession>A0A4R5WNE0</accession>
<organism evidence="2 3">
    <name type="scientific">Mycolicibacterium mucogenicum</name>
    <name type="common">Mycobacterium mucogenicum</name>
    <dbReference type="NCBI Taxonomy" id="56689"/>
    <lineage>
        <taxon>Bacteria</taxon>
        <taxon>Bacillati</taxon>
        <taxon>Actinomycetota</taxon>
        <taxon>Actinomycetes</taxon>
        <taxon>Mycobacteriales</taxon>
        <taxon>Mycobacteriaceae</taxon>
        <taxon>Mycolicibacterium</taxon>
    </lineage>
</organism>
<dbReference type="InterPro" id="IPR036513">
    <property type="entry name" value="STAS_dom_sf"/>
</dbReference>
<dbReference type="PROSITE" id="PS50801">
    <property type="entry name" value="STAS"/>
    <property type="match status" value="1"/>
</dbReference>
<gene>
    <name evidence="2" type="ORF">EUA03_02100</name>
</gene>
<dbReference type="PANTHER" id="PTHR35526:SF3">
    <property type="entry name" value="ANTI-SIGMA-F FACTOR RSBW"/>
    <property type="match status" value="1"/>
</dbReference>
<dbReference type="InterPro" id="IPR036890">
    <property type="entry name" value="HATPase_C_sf"/>
</dbReference>
<dbReference type="Gene3D" id="3.30.750.24">
    <property type="entry name" value="STAS domain"/>
    <property type="match status" value="1"/>
</dbReference>
<dbReference type="SUPFAM" id="SSF52091">
    <property type="entry name" value="SpoIIaa-like"/>
    <property type="match status" value="1"/>
</dbReference>
<dbReference type="InterPro" id="IPR002645">
    <property type="entry name" value="STAS_dom"/>
</dbReference>
<evidence type="ECO:0000313" key="3">
    <source>
        <dbReference type="Proteomes" id="UP000294929"/>
    </source>
</evidence>
<protein>
    <submittedName>
        <fullName evidence="2">Sulfate transporter</fullName>
    </submittedName>
</protein>
<dbReference type="Pfam" id="PF01740">
    <property type="entry name" value="STAS"/>
    <property type="match status" value="1"/>
</dbReference>
<dbReference type="Proteomes" id="UP000294929">
    <property type="component" value="Unassembled WGS sequence"/>
</dbReference>
<proteinExistence type="predicted"/>
<dbReference type="RefSeq" id="WP_133425484.1">
    <property type="nucleotide sequence ID" value="NZ_SDLO01000002.1"/>
</dbReference>
<reference evidence="2 3" key="1">
    <citation type="submission" date="2019-01" db="EMBL/GenBank/DDBJ databases">
        <title>High-quality-draft genome sequences of five non-tuberculosis mycobacteriaceae isolated from a nosocomial environment.</title>
        <authorList>
            <person name="Tiago I."/>
            <person name="Alarico S."/>
            <person name="Pereira S.G."/>
            <person name="Coelho C."/>
            <person name="Maranha A."/>
            <person name="Empadinhas N."/>
        </authorList>
    </citation>
    <scope>NUCLEOTIDE SEQUENCE [LARGE SCALE GENOMIC DNA]</scope>
    <source>
        <strain evidence="2 3">24AIII</strain>
    </source>
</reference>
<dbReference type="AlphaFoldDB" id="A0A4R5WNE0"/>
<dbReference type="Gene3D" id="3.30.565.10">
    <property type="entry name" value="Histidine kinase-like ATPase, C-terminal domain"/>
    <property type="match status" value="1"/>
</dbReference>